<dbReference type="GO" id="GO:0003700">
    <property type="term" value="F:DNA-binding transcription factor activity"/>
    <property type="evidence" value="ECO:0007669"/>
    <property type="project" value="InterPro"/>
</dbReference>
<keyword evidence="5" id="KW-1185">Reference proteome</keyword>
<evidence type="ECO:0000256" key="1">
    <source>
        <dbReference type="ARBA" id="ARBA00023015"/>
    </source>
</evidence>
<dbReference type="Pfam" id="PF01965">
    <property type="entry name" value="DJ-1_PfpI"/>
    <property type="match status" value="1"/>
</dbReference>
<sequence>MNKHEMQGNGARKIAMLVCPGATSLDVTGPLEVFALANHQLRAEGRLSNDFYEIQLVGLKEGPVVTSSGIKLYVDHSFEEVENIHTLLVSGMSAQACAVTCANSGVLEWLAEQQTKVTRIGSICSGALILANAGVLDGRRATTHWAEVSKLQEFAKVQVDPDAIYIRDDNVYTSAGITAGIDLALAMIEEDHGRGLALNLARILVLYLKRDGGQQQFSVRLENQINSDRFAGLVEWMYQNVHLPITVERLAQEAAMSPRNFARSFVRELGVTPARFLEQIRVDKACQMFSEQNQPQEKVAKLCGFQSQEQMRRAFRKHKGILPSEYRKRFH</sequence>
<reference evidence="4" key="1">
    <citation type="journal article" date="2022" name="Arch. Microbiol.">
        <title>Microbulbifer okhotskensis sp. nov., isolated from a deep bottom sediment of the Okhotsk Sea.</title>
        <authorList>
            <person name="Romanenko L."/>
            <person name="Kurilenko V."/>
            <person name="Otstavnykh N."/>
            <person name="Velansky P."/>
            <person name="Isaeva M."/>
            <person name="Mikhailov V."/>
        </authorList>
    </citation>
    <scope>NUCLEOTIDE SEQUENCE</scope>
    <source>
        <strain evidence="4">OS29</strain>
    </source>
</reference>
<evidence type="ECO:0000259" key="3">
    <source>
        <dbReference type="PROSITE" id="PS01124"/>
    </source>
</evidence>
<proteinExistence type="predicted"/>
<dbReference type="InterPro" id="IPR009057">
    <property type="entry name" value="Homeodomain-like_sf"/>
</dbReference>
<protein>
    <submittedName>
        <fullName evidence="4">GlxA family transcriptional regulator</fullName>
    </submittedName>
</protein>
<dbReference type="PROSITE" id="PS01124">
    <property type="entry name" value="HTH_ARAC_FAMILY_2"/>
    <property type="match status" value="1"/>
</dbReference>
<dbReference type="SMART" id="SM00342">
    <property type="entry name" value="HTH_ARAC"/>
    <property type="match status" value="1"/>
</dbReference>
<dbReference type="Gene3D" id="3.40.50.880">
    <property type="match status" value="1"/>
</dbReference>
<dbReference type="RefSeq" id="WP_252466649.1">
    <property type="nucleotide sequence ID" value="NZ_JALBWM010000041.1"/>
</dbReference>
<accession>A0A9X2END2</accession>
<comment type="caution">
    <text evidence="4">The sequence shown here is derived from an EMBL/GenBank/DDBJ whole genome shotgun (WGS) entry which is preliminary data.</text>
</comment>
<dbReference type="GO" id="GO:0043565">
    <property type="term" value="F:sequence-specific DNA binding"/>
    <property type="evidence" value="ECO:0007669"/>
    <property type="project" value="InterPro"/>
</dbReference>
<evidence type="ECO:0000313" key="4">
    <source>
        <dbReference type="EMBL" id="MCO1334901.1"/>
    </source>
</evidence>
<feature type="domain" description="HTH araC/xylS-type" evidence="3">
    <location>
        <begin position="231"/>
        <end position="329"/>
    </location>
</feature>
<name>A0A9X2END2_9GAMM</name>
<dbReference type="InterPro" id="IPR029062">
    <property type="entry name" value="Class_I_gatase-like"/>
</dbReference>
<dbReference type="InterPro" id="IPR052158">
    <property type="entry name" value="INH-QAR"/>
</dbReference>
<gene>
    <name evidence="4" type="ORF">MO867_11170</name>
</gene>
<keyword evidence="1" id="KW-0805">Transcription regulation</keyword>
<dbReference type="PANTHER" id="PTHR43130:SF3">
    <property type="entry name" value="HTH-TYPE TRANSCRIPTIONAL REGULATOR RV1931C"/>
    <property type="match status" value="1"/>
</dbReference>
<dbReference type="InterPro" id="IPR002818">
    <property type="entry name" value="DJ-1/PfpI"/>
</dbReference>
<dbReference type="SUPFAM" id="SSF52317">
    <property type="entry name" value="Class I glutamine amidotransferase-like"/>
    <property type="match status" value="1"/>
</dbReference>
<dbReference type="AlphaFoldDB" id="A0A9X2END2"/>
<dbReference type="PANTHER" id="PTHR43130">
    <property type="entry name" value="ARAC-FAMILY TRANSCRIPTIONAL REGULATOR"/>
    <property type="match status" value="1"/>
</dbReference>
<dbReference type="CDD" id="cd03137">
    <property type="entry name" value="GATase1_AraC_1"/>
    <property type="match status" value="1"/>
</dbReference>
<dbReference type="InterPro" id="IPR018060">
    <property type="entry name" value="HTH_AraC"/>
</dbReference>
<dbReference type="Proteomes" id="UP001139028">
    <property type="component" value="Unassembled WGS sequence"/>
</dbReference>
<dbReference type="Pfam" id="PF12833">
    <property type="entry name" value="HTH_18"/>
    <property type="match status" value="1"/>
</dbReference>
<organism evidence="4 5">
    <name type="scientific">Microbulbifer okhotskensis</name>
    <dbReference type="NCBI Taxonomy" id="2926617"/>
    <lineage>
        <taxon>Bacteria</taxon>
        <taxon>Pseudomonadati</taxon>
        <taxon>Pseudomonadota</taxon>
        <taxon>Gammaproteobacteria</taxon>
        <taxon>Cellvibrionales</taxon>
        <taxon>Microbulbiferaceae</taxon>
        <taxon>Microbulbifer</taxon>
    </lineage>
</organism>
<dbReference type="Gene3D" id="1.10.10.60">
    <property type="entry name" value="Homeodomain-like"/>
    <property type="match status" value="1"/>
</dbReference>
<evidence type="ECO:0000256" key="2">
    <source>
        <dbReference type="ARBA" id="ARBA00023163"/>
    </source>
</evidence>
<evidence type="ECO:0000313" key="5">
    <source>
        <dbReference type="Proteomes" id="UP001139028"/>
    </source>
</evidence>
<keyword evidence="2" id="KW-0804">Transcription</keyword>
<dbReference type="SUPFAM" id="SSF46689">
    <property type="entry name" value="Homeodomain-like"/>
    <property type="match status" value="2"/>
</dbReference>
<dbReference type="EMBL" id="JALBWM010000041">
    <property type="protein sequence ID" value="MCO1334901.1"/>
    <property type="molecule type" value="Genomic_DNA"/>
</dbReference>